<dbReference type="SUPFAM" id="SSF52540">
    <property type="entry name" value="P-loop containing nucleoside triphosphate hydrolases"/>
    <property type="match status" value="1"/>
</dbReference>
<dbReference type="Gene3D" id="3.40.50.300">
    <property type="entry name" value="P-loop containing nucleotide triphosphate hydrolases"/>
    <property type="match status" value="1"/>
</dbReference>
<dbReference type="Pfam" id="PF25019">
    <property type="entry name" value="LRR_R13L1-DRL21"/>
    <property type="match status" value="1"/>
</dbReference>
<keyword evidence="2" id="KW-0433">Leucine-rich repeat</keyword>
<reference evidence="11" key="2">
    <citation type="journal article" date="2024" name="Plant">
        <title>Genomic evolution and insights into agronomic trait innovations of Sesamum species.</title>
        <authorList>
            <person name="Miao H."/>
            <person name="Wang L."/>
            <person name="Qu L."/>
            <person name="Liu H."/>
            <person name="Sun Y."/>
            <person name="Le M."/>
            <person name="Wang Q."/>
            <person name="Wei S."/>
            <person name="Zheng Y."/>
            <person name="Lin W."/>
            <person name="Duan Y."/>
            <person name="Cao H."/>
            <person name="Xiong S."/>
            <person name="Wang X."/>
            <person name="Wei L."/>
            <person name="Li C."/>
            <person name="Ma Q."/>
            <person name="Ju M."/>
            <person name="Zhao R."/>
            <person name="Li G."/>
            <person name="Mu C."/>
            <person name="Tian Q."/>
            <person name="Mei H."/>
            <person name="Zhang T."/>
            <person name="Gao T."/>
            <person name="Zhang H."/>
        </authorList>
    </citation>
    <scope>NUCLEOTIDE SEQUENCE</scope>
    <source>
        <strain evidence="11">G02</strain>
    </source>
</reference>
<sequence>MAETLLIGATVKVLVDKLLAVSTEEIGLTLGVKNELTKLKKSFAMVQAFLNDATRRQVEEEAVNLWLKNLENIAYEVDNLLDQFNYEIIRRKVEIRNQMNRKVRFFFSSANPLLFRSRISQKIMDVNMRLKMVNEEAISYGLQRRVGDSAIFVPLVIETDSISVDPIVRGRENDASVIVNMLVDSSDEAVSVVPIVGMGGLGKTTLARLIFNDQRTMKHFDQRIWVCVSEKIGSTTRLFKKILESLTDNVVQVDSRESILKNIKDKLEDKRYLLILDDLWNDEQTYWEDFKSSLLGINSIRGNFIVVTTRSKDVASTVNQRYQHSLSKLSDDDCWDIIKMRAFSKEEEISEDLETIGKKIACRCGGLPLAANVIGGTLQRKALNDWTSVLQSGFSYSNEDASGVLQVLKVSFDRLPSSLLKKCFAYCSIFSKGAKIGKERVIQLWMAEGLLVENDENDMESLGSRVYDTLLQNSFLQKAVKDKYGNIKHSEMHDLVHDLACSVSKTKSFNVESCNVLNIPGRVKYVVTKSLSGHKYSHKIENEDVGCLRALFLDDKISDSVFSYWKNWRTLELQCRYIEELTASVAKLIHLRFLDVSFTSIRAFPESICKLYNLQTLRAIGCIYLKELPSQLQNLVCLRHLVTKRNKRFQMPLDIGKLTCLRTLKFYNVGHENGRRVEELGYLKNLKGKLKIRNLEHVNDKEEAARARLYEKRNIHNLELVWSCSREGNNLSDEQVMEGLEPHSNIKSLTIKRFFGDNFPSWIMNATVGEVNRLDKLVELKLIDCERCVEVPTLGHLPMLKILKLKGLRNVRLIGPWFYYPPTGINELGRSGRPPFPSLECFILKDMTNLVHWFEIFTNNGSEVVNPFPRLECLKIRNCPNMSSIPNHDFPCLKKLEITGVQRGRILLDEICSNNLSSLMKLSLEDVSDLTCLPERLLFDSQHLSCLRIIDCPNLTHLGLLSHNLQSLEDIYISSCNKLKSLRVLIGRDNDVSVSSLRELTVASCEELTDISSTMLESCTSLVWLSVSSCHNLVSFPVDCRRMQHLNYLCISRCPKLRSFPKSDINCLSRLTGLAIGPFSLTKGFATLCEIIQGIQQIQSIKRLQLYGWPQFHSLPDQLQHLTTLSFLQLHNFGIEFLPEWFGNLSSLEFLILTSCKRLRHLPSEEAMQRLTKLERLFIRGCPFLSERCKRGGPANDSEWHKISRIPYIIA</sequence>
<feature type="domain" description="Disease resistance N-terminal" evidence="8">
    <location>
        <begin position="11"/>
        <end position="99"/>
    </location>
</feature>
<protein>
    <submittedName>
        <fullName evidence="11">Disease resistance protein RGA1</fullName>
    </submittedName>
</protein>
<dbReference type="InterPro" id="IPR041118">
    <property type="entry name" value="Rx_N"/>
</dbReference>
<dbReference type="Pfam" id="PF00931">
    <property type="entry name" value="NB-ARC"/>
    <property type="match status" value="1"/>
</dbReference>
<reference evidence="11" key="1">
    <citation type="submission" date="2020-06" db="EMBL/GenBank/DDBJ databases">
        <authorList>
            <person name="Li T."/>
            <person name="Hu X."/>
            <person name="Zhang T."/>
            <person name="Song X."/>
            <person name="Zhang H."/>
            <person name="Dai N."/>
            <person name="Sheng W."/>
            <person name="Hou X."/>
            <person name="Wei L."/>
        </authorList>
    </citation>
    <scope>NUCLEOTIDE SEQUENCE</scope>
    <source>
        <strain evidence="11">G02</strain>
        <tissue evidence="11">Leaf</tissue>
    </source>
</reference>
<feature type="domain" description="R13L1/DRL21-like LRR repeat region" evidence="10">
    <location>
        <begin position="678"/>
        <end position="807"/>
    </location>
</feature>
<dbReference type="PANTHER" id="PTHR36766:SF70">
    <property type="entry name" value="DISEASE RESISTANCE PROTEIN RGA4"/>
    <property type="match status" value="1"/>
</dbReference>
<evidence type="ECO:0000256" key="4">
    <source>
        <dbReference type="ARBA" id="ARBA00022741"/>
    </source>
</evidence>
<dbReference type="Gene3D" id="3.80.10.10">
    <property type="entry name" value="Ribonuclease Inhibitor"/>
    <property type="match status" value="4"/>
</dbReference>
<dbReference type="FunFam" id="3.40.50.300:FF:001091">
    <property type="entry name" value="Probable disease resistance protein At1g61300"/>
    <property type="match status" value="1"/>
</dbReference>
<evidence type="ECO:0000256" key="5">
    <source>
        <dbReference type="ARBA" id="ARBA00022821"/>
    </source>
</evidence>
<evidence type="ECO:0000259" key="7">
    <source>
        <dbReference type="Pfam" id="PF00931"/>
    </source>
</evidence>
<dbReference type="SUPFAM" id="SSF52058">
    <property type="entry name" value="L domain-like"/>
    <property type="match status" value="2"/>
</dbReference>
<dbReference type="PANTHER" id="PTHR36766">
    <property type="entry name" value="PLANT BROAD-SPECTRUM MILDEW RESISTANCE PROTEIN RPW8"/>
    <property type="match status" value="1"/>
</dbReference>
<evidence type="ECO:0000259" key="10">
    <source>
        <dbReference type="Pfam" id="PF25019"/>
    </source>
</evidence>
<evidence type="ECO:0000313" key="11">
    <source>
        <dbReference type="EMBL" id="KAL0414087.1"/>
    </source>
</evidence>
<evidence type="ECO:0000256" key="2">
    <source>
        <dbReference type="ARBA" id="ARBA00022614"/>
    </source>
</evidence>
<dbReference type="AlphaFoldDB" id="A0AAW2UAV7"/>
<dbReference type="Gene3D" id="1.20.5.4130">
    <property type="match status" value="1"/>
</dbReference>
<dbReference type="EMBL" id="JACGWJ010000006">
    <property type="protein sequence ID" value="KAL0414087.1"/>
    <property type="molecule type" value="Genomic_DNA"/>
</dbReference>
<dbReference type="InterPro" id="IPR058922">
    <property type="entry name" value="WHD_DRP"/>
</dbReference>
<keyword evidence="3" id="KW-0677">Repeat</keyword>
<proteinExistence type="inferred from homology"/>
<dbReference type="GO" id="GO:0051607">
    <property type="term" value="P:defense response to virus"/>
    <property type="evidence" value="ECO:0007669"/>
    <property type="project" value="UniProtKB-ARBA"/>
</dbReference>
<dbReference type="Gene3D" id="1.10.10.10">
    <property type="entry name" value="Winged helix-like DNA-binding domain superfamily/Winged helix DNA-binding domain"/>
    <property type="match status" value="1"/>
</dbReference>
<dbReference type="Pfam" id="PF23559">
    <property type="entry name" value="WHD_DRP"/>
    <property type="match status" value="1"/>
</dbReference>
<evidence type="ECO:0000259" key="8">
    <source>
        <dbReference type="Pfam" id="PF18052"/>
    </source>
</evidence>
<accession>A0AAW2UAV7</accession>
<dbReference type="InterPro" id="IPR032675">
    <property type="entry name" value="LRR_dom_sf"/>
</dbReference>
<comment type="similarity">
    <text evidence="1">Belongs to the disease resistance NB-LRR family.</text>
</comment>
<feature type="domain" description="NB-ARC" evidence="7">
    <location>
        <begin position="175"/>
        <end position="347"/>
    </location>
</feature>
<feature type="domain" description="Disease resistance protein winged helix" evidence="9">
    <location>
        <begin position="429"/>
        <end position="500"/>
    </location>
</feature>
<evidence type="ECO:0000259" key="9">
    <source>
        <dbReference type="Pfam" id="PF23559"/>
    </source>
</evidence>
<organism evidence="11">
    <name type="scientific">Sesamum radiatum</name>
    <name type="common">Black benniseed</name>
    <dbReference type="NCBI Taxonomy" id="300843"/>
    <lineage>
        <taxon>Eukaryota</taxon>
        <taxon>Viridiplantae</taxon>
        <taxon>Streptophyta</taxon>
        <taxon>Embryophyta</taxon>
        <taxon>Tracheophyta</taxon>
        <taxon>Spermatophyta</taxon>
        <taxon>Magnoliopsida</taxon>
        <taxon>eudicotyledons</taxon>
        <taxon>Gunneridae</taxon>
        <taxon>Pentapetalae</taxon>
        <taxon>asterids</taxon>
        <taxon>lamiids</taxon>
        <taxon>Lamiales</taxon>
        <taxon>Pedaliaceae</taxon>
        <taxon>Sesamum</taxon>
    </lineage>
</organism>
<keyword evidence="6" id="KW-0067">ATP-binding</keyword>
<dbReference type="GO" id="GO:0043531">
    <property type="term" value="F:ADP binding"/>
    <property type="evidence" value="ECO:0007669"/>
    <property type="project" value="InterPro"/>
</dbReference>
<gene>
    <name evidence="11" type="ORF">Sradi_1610400</name>
</gene>
<dbReference type="InterPro" id="IPR036388">
    <property type="entry name" value="WH-like_DNA-bd_sf"/>
</dbReference>
<dbReference type="GO" id="GO:0005524">
    <property type="term" value="F:ATP binding"/>
    <property type="evidence" value="ECO:0007669"/>
    <property type="project" value="UniProtKB-KW"/>
</dbReference>
<dbReference type="InterPro" id="IPR056789">
    <property type="entry name" value="LRR_R13L1-DRL21"/>
</dbReference>
<evidence type="ECO:0000256" key="3">
    <source>
        <dbReference type="ARBA" id="ARBA00022737"/>
    </source>
</evidence>
<dbReference type="InterPro" id="IPR027417">
    <property type="entry name" value="P-loop_NTPase"/>
</dbReference>
<dbReference type="FunFam" id="1.10.10.10:FF:000322">
    <property type="entry name" value="Probable disease resistance protein At1g63360"/>
    <property type="match status" value="1"/>
</dbReference>
<dbReference type="PRINTS" id="PR00364">
    <property type="entry name" value="DISEASERSIST"/>
</dbReference>
<comment type="caution">
    <text evidence="11">The sequence shown here is derived from an EMBL/GenBank/DDBJ whole genome shotgun (WGS) entry which is preliminary data.</text>
</comment>
<name>A0AAW2UAV7_SESRA</name>
<keyword evidence="4" id="KW-0547">Nucleotide-binding</keyword>
<dbReference type="InterPro" id="IPR042197">
    <property type="entry name" value="Apaf_helical"/>
</dbReference>
<dbReference type="Pfam" id="PF18052">
    <property type="entry name" value="Rx_N"/>
    <property type="match status" value="1"/>
</dbReference>
<keyword evidence="5" id="KW-0611">Plant defense</keyword>
<dbReference type="Gene3D" id="1.10.8.430">
    <property type="entry name" value="Helical domain of apoptotic protease-activating factors"/>
    <property type="match status" value="1"/>
</dbReference>
<evidence type="ECO:0000256" key="6">
    <source>
        <dbReference type="ARBA" id="ARBA00022840"/>
    </source>
</evidence>
<evidence type="ECO:0000256" key="1">
    <source>
        <dbReference type="ARBA" id="ARBA00008894"/>
    </source>
</evidence>
<dbReference type="InterPro" id="IPR002182">
    <property type="entry name" value="NB-ARC"/>
</dbReference>